<proteinExistence type="predicted"/>
<feature type="non-terminal residue" evidence="1">
    <location>
        <position position="16"/>
    </location>
</feature>
<evidence type="ECO:0000313" key="1">
    <source>
        <dbReference type="EMBL" id="OLY78865.1"/>
    </source>
</evidence>
<protein>
    <submittedName>
        <fullName evidence="1">Uncharacterized protein</fullName>
    </submittedName>
</protein>
<dbReference type="Proteomes" id="UP000187455">
    <property type="component" value="Unassembled WGS sequence"/>
</dbReference>
<evidence type="ECO:0000313" key="2">
    <source>
        <dbReference type="Proteomes" id="UP000187455"/>
    </source>
</evidence>
<keyword evidence="2" id="KW-1185">Reference proteome</keyword>
<dbReference type="AlphaFoldDB" id="A0A1R0GPP0"/>
<gene>
    <name evidence="1" type="ORF">AYI68_g7074</name>
</gene>
<reference evidence="1 2" key="1">
    <citation type="journal article" date="2016" name="Mol. Biol. Evol.">
        <title>Genome-Wide Survey of Gut Fungi (Harpellales) Reveals the First Horizontally Transferred Ubiquitin Gene from a Mosquito Host.</title>
        <authorList>
            <person name="Wang Y."/>
            <person name="White M.M."/>
            <person name="Kvist S."/>
            <person name="Moncalvo J.M."/>
        </authorList>
    </citation>
    <scope>NUCLEOTIDE SEQUENCE [LARGE SCALE GENOMIC DNA]</scope>
    <source>
        <strain evidence="1 2">ALG-7-W6</strain>
    </source>
</reference>
<accession>A0A1R0GPP0</accession>
<organism evidence="1 2">
    <name type="scientific">Smittium mucronatum</name>
    <dbReference type="NCBI Taxonomy" id="133383"/>
    <lineage>
        <taxon>Eukaryota</taxon>
        <taxon>Fungi</taxon>
        <taxon>Fungi incertae sedis</taxon>
        <taxon>Zoopagomycota</taxon>
        <taxon>Kickxellomycotina</taxon>
        <taxon>Harpellomycetes</taxon>
        <taxon>Harpellales</taxon>
        <taxon>Legeriomycetaceae</taxon>
        <taxon>Smittium</taxon>
    </lineage>
</organism>
<dbReference type="EMBL" id="LSSL01005381">
    <property type="protein sequence ID" value="OLY78865.1"/>
    <property type="molecule type" value="Genomic_DNA"/>
</dbReference>
<sequence length="16" mass="1786">MDEFGRIAKIVLPPSI</sequence>
<name>A0A1R0GPP0_9FUNG</name>
<comment type="caution">
    <text evidence="1">The sequence shown here is derived from an EMBL/GenBank/DDBJ whole genome shotgun (WGS) entry which is preliminary data.</text>
</comment>